<proteinExistence type="predicted"/>
<organism evidence="1 2">
    <name type="scientific">Allomyces macrogynus (strain ATCC 38327)</name>
    <name type="common">Allomyces javanicus var. macrogynus</name>
    <dbReference type="NCBI Taxonomy" id="578462"/>
    <lineage>
        <taxon>Eukaryota</taxon>
        <taxon>Fungi</taxon>
        <taxon>Fungi incertae sedis</taxon>
        <taxon>Blastocladiomycota</taxon>
        <taxon>Blastocladiomycetes</taxon>
        <taxon>Blastocladiales</taxon>
        <taxon>Blastocladiaceae</taxon>
        <taxon>Allomyces</taxon>
    </lineage>
</organism>
<keyword evidence="2" id="KW-1185">Reference proteome</keyword>
<reference evidence="2" key="2">
    <citation type="submission" date="2009-11" db="EMBL/GenBank/DDBJ databases">
        <title>The Genome Sequence of Allomyces macrogynus strain ATCC 38327.</title>
        <authorList>
            <consortium name="The Broad Institute Genome Sequencing Platform"/>
            <person name="Russ C."/>
            <person name="Cuomo C."/>
            <person name="Shea T."/>
            <person name="Young S.K."/>
            <person name="Zeng Q."/>
            <person name="Koehrsen M."/>
            <person name="Haas B."/>
            <person name="Borodovsky M."/>
            <person name="Guigo R."/>
            <person name="Alvarado L."/>
            <person name="Berlin A."/>
            <person name="Borenstein D."/>
            <person name="Chen Z."/>
            <person name="Engels R."/>
            <person name="Freedman E."/>
            <person name="Gellesch M."/>
            <person name="Goldberg J."/>
            <person name="Griggs A."/>
            <person name="Gujja S."/>
            <person name="Heiman D."/>
            <person name="Hepburn T."/>
            <person name="Howarth C."/>
            <person name="Jen D."/>
            <person name="Larson L."/>
            <person name="Lewis B."/>
            <person name="Mehta T."/>
            <person name="Park D."/>
            <person name="Pearson M."/>
            <person name="Roberts A."/>
            <person name="Saif S."/>
            <person name="Shenoy N."/>
            <person name="Sisk P."/>
            <person name="Stolte C."/>
            <person name="Sykes S."/>
            <person name="Walk T."/>
            <person name="White J."/>
            <person name="Yandava C."/>
            <person name="Burger G."/>
            <person name="Gray M.W."/>
            <person name="Holland P.W.H."/>
            <person name="King N."/>
            <person name="Lang F.B.F."/>
            <person name="Roger A.J."/>
            <person name="Ruiz-Trillo I."/>
            <person name="Lander E."/>
            <person name="Nusbaum C."/>
        </authorList>
    </citation>
    <scope>NUCLEOTIDE SEQUENCE [LARGE SCALE GENOMIC DNA]</scope>
    <source>
        <strain evidence="2">ATCC 38327</strain>
    </source>
</reference>
<gene>
    <name evidence="1" type="ORF">AMAG_09114</name>
</gene>
<evidence type="ECO:0000313" key="2">
    <source>
        <dbReference type="Proteomes" id="UP000054350"/>
    </source>
</evidence>
<name>A0A0L0SNG3_ALLM3</name>
<evidence type="ECO:0000313" key="1">
    <source>
        <dbReference type="EMBL" id="KNE64056.1"/>
    </source>
</evidence>
<sequence>MQLENDTWAAHMEAKLFEHRIINVATRADMVATDMALIGAMLDERLDARFAPANVRLNAFDARLDAFDARLDAFDARLDASHRAALITLVQSRRTAAENANTRAYESYYHFAGMGAHHQPAHDLVLQQTALTPLIPPFGRLAAFQANRDVFRARAPPLLEGEEDDWTAWPFDGVVDGMPLMAGEPLFVVPRRALLAFPRHVADIEVGLSNRTLLLMSALYGVDFVQPNVPPAALDAVNRDALCFTPLSRTLRSVALSAVSESVVVVLENKSSCPVHLFLKRASPPGARAIAASFPAS</sequence>
<dbReference type="EMBL" id="GG745343">
    <property type="protein sequence ID" value="KNE64056.1"/>
    <property type="molecule type" value="Genomic_DNA"/>
</dbReference>
<dbReference type="AlphaFoldDB" id="A0A0L0SNG3"/>
<dbReference type="VEuPathDB" id="FungiDB:AMAG_09114"/>
<reference evidence="1 2" key="1">
    <citation type="submission" date="2009-11" db="EMBL/GenBank/DDBJ databases">
        <title>Annotation of Allomyces macrogynus ATCC 38327.</title>
        <authorList>
            <consortium name="The Broad Institute Genome Sequencing Platform"/>
            <person name="Russ C."/>
            <person name="Cuomo C."/>
            <person name="Burger G."/>
            <person name="Gray M.W."/>
            <person name="Holland P.W.H."/>
            <person name="King N."/>
            <person name="Lang F.B.F."/>
            <person name="Roger A.J."/>
            <person name="Ruiz-Trillo I."/>
            <person name="Young S.K."/>
            <person name="Zeng Q."/>
            <person name="Gargeya S."/>
            <person name="Fitzgerald M."/>
            <person name="Haas B."/>
            <person name="Abouelleil A."/>
            <person name="Alvarado L."/>
            <person name="Arachchi H.M."/>
            <person name="Berlin A."/>
            <person name="Chapman S.B."/>
            <person name="Gearin G."/>
            <person name="Goldberg J."/>
            <person name="Griggs A."/>
            <person name="Gujja S."/>
            <person name="Hansen M."/>
            <person name="Heiman D."/>
            <person name="Howarth C."/>
            <person name="Larimer J."/>
            <person name="Lui A."/>
            <person name="MacDonald P.J.P."/>
            <person name="McCowen C."/>
            <person name="Montmayeur A."/>
            <person name="Murphy C."/>
            <person name="Neiman D."/>
            <person name="Pearson M."/>
            <person name="Priest M."/>
            <person name="Roberts A."/>
            <person name="Saif S."/>
            <person name="Shea T."/>
            <person name="Sisk P."/>
            <person name="Stolte C."/>
            <person name="Sykes S."/>
            <person name="Wortman J."/>
            <person name="Nusbaum C."/>
            <person name="Birren B."/>
        </authorList>
    </citation>
    <scope>NUCLEOTIDE SEQUENCE [LARGE SCALE GENOMIC DNA]</scope>
    <source>
        <strain evidence="1 2">ATCC 38327</strain>
    </source>
</reference>
<dbReference type="OrthoDB" id="10424284at2759"/>
<dbReference type="Proteomes" id="UP000054350">
    <property type="component" value="Unassembled WGS sequence"/>
</dbReference>
<accession>A0A0L0SNG3</accession>
<protein>
    <submittedName>
        <fullName evidence="1">Uncharacterized protein</fullName>
    </submittedName>
</protein>